<protein>
    <submittedName>
        <fullName evidence="2">Glycosyltransferase</fullName>
    </submittedName>
</protein>
<dbReference type="Proteomes" id="UP000886884">
    <property type="component" value="Unassembled WGS sequence"/>
</dbReference>
<reference evidence="2" key="1">
    <citation type="submission" date="2020-10" db="EMBL/GenBank/DDBJ databases">
        <authorList>
            <person name="Gilroy R."/>
        </authorList>
    </citation>
    <scope>NUCLEOTIDE SEQUENCE</scope>
    <source>
        <strain evidence="2">CHK183-6373</strain>
    </source>
</reference>
<dbReference type="PANTHER" id="PTHR22916:SF3">
    <property type="entry name" value="UDP-GLCNAC:BETAGAL BETA-1,3-N-ACETYLGLUCOSAMINYLTRANSFERASE-LIKE PROTEIN 1"/>
    <property type="match status" value="1"/>
</dbReference>
<dbReference type="GO" id="GO:0016758">
    <property type="term" value="F:hexosyltransferase activity"/>
    <property type="evidence" value="ECO:0007669"/>
    <property type="project" value="UniProtKB-ARBA"/>
</dbReference>
<evidence type="ECO:0000259" key="1">
    <source>
        <dbReference type="Pfam" id="PF00535"/>
    </source>
</evidence>
<dbReference type="SUPFAM" id="SSF53448">
    <property type="entry name" value="Nucleotide-diphospho-sugar transferases"/>
    <property type="match status" value="1"/>
</dbReference>
<evidence type="ECO:0000313" key="3">
    <source>
        <dbReference type="Proteomes" id="UP000886884"/>
    </source>
</evidence>
<comment type="caution">
    <text evidence="2">The sequence shown here is derived from an EMBL/GenBank/DDBJ whole genome shotgun (WGS) entry which is preliminary data.</text>
</comment>
<name>A0A9D1PAA5_9FIRM</name>
<dbReference type="AlphaFoldDB" id="A0A9D1PAA5"/>
<dbReference type="EMBL" id="DVOT01000258">
    <property type="protein sequence ID" value="HIV29182.1"/>
    <property type="molecule type" value="Genomic_DNA"/>
</dbReference>
<dbReference type="InterPro" id="IPR001173">
    <property type="entry name" value="Glyco_trans_2-like"/>
</dbReference>
<evidence type="ECO:0000313" key="2">
    <source>
        <dbReference type="EMBL" id="HIV29182.1"/>
    </source>
</evidence>
<proteinExistence type="predicted"/>
<dbReference type="PANTHER" id="PTHR22916">
    <property type="entry name" value="GLYCOSYLTRANSFERASE"/>
    <property type="match status" value="1"/>
</dbReference>
<dbReference type="InterPro" id="IPR029044">
    <property type="entry name" value="Nucleotide-diphossugar_trans"/>
</dbReference>
<accession>A0A9D1PAA5</accession>
<feature type="domain" description="Glycosyltransferase 2-like" evidence="1">
    <location>
        <begin position="4"/>
        <end position="170"/>
    </location>
</feature>
<reference evidence="2" key="2">
    <citation type="journal article" date="2021" name="PeerJ">
        <title>Extensive microbial diversity within the chicken gut microbiome revealed by metagenomics and culture.</title>
        <authorList>
            <person name="Gilroy R."/>
            <person name="Ravi A."/>
            <person name="Getino M."/>
            <person name="Pursley I."/>
            <person name="Horton D.L."/>
            <person name="Alikhan N.F."/>
            <person name="Baker D."/>
            <person name="Gharbi K."/>
            <person name="Hall N."/>
            <person name="Watson M."/>
            <person name="Adriaenssens E.M."/>
            <person name="Foster-Nyarko E."/>
            <person name="Jarju S."/>
            <person name="Secka A."/>
            <person name="Antonio M."/>
            <person name="Oren A."/>
            <person name="Chaudhuri R.R."/>
            <person name="La Ragione R."/>
            <person name="Hildebrand F."/>
            <person name="Pallen M.J."/>
        </authorList>
    </citation>
    <scope>NUCLEOTIDE SEQUENCE</scope>
    <source>
        <strain evidence="2">CHK183-6373</strain>
    </source>
</reference>
<organism evidence="2 3">
    <name type="scientific">Candidatus Ornithocaccomicrobium faecavium</name>
    <dbReference type="NCBI Taxonomy" id="2840890"/>
    <lineage>
        <taxon>Bacteria</taxon>
        <taxon>Bacillati</taxon>
        <taxon>Bacillota</taxon>
        <taxon>Clostridia</taxon>
        <taxon>Candidatus Ornithocaccomicrobium</taxon>
    </lineage>
</organism>
<dbReference type="Pfam" id="PF00535">
    <property type="entry name" value="Glycos_transf_2"/>
    <property type="match status" value="1"/>
</dbReference>
<sequence>MKISVIIPTFSRADMLPRAIHSVLDQQGVDVEVVVVNDNPPGSSERERTREAVQAIGDARLLYVENEKNLGGSLTRNQGILASSGAYISFLDDDDYYRPGKLSEQLAFTQGGGFDLTFMDCEIQDEHGHTLDLRTHRLPEAPDQETLLRTHLLSPLTPTMTYMFRREALLKLGLFDNRPVSQEYMLMLRAIEGNLKIGYLARALSVQVVHGGERISFGANKIEGEKRLLQEKMRYRHLLTRTQVREMQCRFRCVACFVALKRHEYPRAIGYAFQAVCLTPVSAAKLFHEKYRMLRAKL</sequence>
<dbReference type="Gene3D" id="3.90.550.10">
    <property type="entry name" value="Spore Coat Polysaccharide Biosynthesis Protein SpsA, Chain A"/>
    <property type="match status" value="1"/>
</dbReference>
<dbReference type="CDD" id="cd00761">
    <property type="entry name" value="Glyco_tranf_GTA_type"/>
    <property type="match status" value="1"/>
</dbReference>
<gene>
    <name evidence="2" type="ORF">IAA64_14570</name>
</gene>